<dbReference type="SMART" id="SM00471">
    <property type="entry name" value="HDc"/>
    <property type="match status" value="1"/>
</dbReference>
<dbReference type="InterPro" id="IPR004365">
    <property type="entry name" value="NA-bd_OB_tRNA"/>
</dbReference>
<accession>A0A0R2I302</accession>
<name>A0A0R2I302_9LACO</name>
<keyword evidence="5" id="KW-1185">Reference proteome</keyword>
<dbReference type="InterPro" id="IPR006674">
    <property type="entry name" value="HD_domain"/>
</dbReference>
<evidence type="ECO:0000256" key="2">
    <source>
        <dbReference type="ARBA" id="ARBA00022839"/>
    </source>
</evidence>
<feature type="domain" description="HD/PDEase" evidence="3">
    <location>
        <begin position="176"/>
        <end position="310"/>
    </location>
</feature>
<dbReference type="STRING" id="396268.IV45_GL000220"/>
<dbReference type="Gene3D" id="1.10.3210.10">
    <property type="entry name" value="Hypothetical protein af1432"/>
    <property type="match status" value="1"/>
</dbReference>
<evidence type="ECO:0000256" key="1">
    <source>
        <dbReference type="ARBA" id="ARBA00022801"/>
    </source>
</evidence>
<comment type="caution">
    <text evidence="4">The sequence shown here is derived from an EMBL/GenBank/DDBJ whole genome shotgun (WGS) entry which is preliminary data.</text>
</comment>
<dbReference type="FunFam" id="1.10.3210.10:FF:000008">
    <property type="entry name" value="3'-5' exoribonuclease YhaM"/>
    <property type="match status" value="1"/>
</dbReference>
<keyword evidence="2" id="KW-0269">Exonuclease</keyword>
<evidence type="ECO:0000313" key="5">
    <source>
        <dbReference type="Proteomes" id="UP000050934"/>
    </source>
</evidence>
<reference evidence="4 5" key="1">
    <citation type="journal article" date="2015" name="Genome Announc.">
        <title>Expanding the biotechnology potential of lactobacilli through comparative genomics of 213 strains and associated genera.</title>
        <authorList>
            <person name="Sun Z."/>
            <person name="Harris H.M."/>
            <person name="McCann A."/>
            <person name="Guo C."/>
            <person name="Argimon S."/>
            <person name="Zhang W."/>
            <person name="Yang X."/>
            <person name="Jeffery I.B."/>
            <person name="Cooney J.C."/>
            <person name="Kagawa T.F."/>
            <person name="Liu W."/>
            <person name="Song Y."/>
            <person name="Salvetti E."/>
            <person name="Wrobel A."/>
            <person name="Rasinkangas P."/>
            <person name="Parkhill J."/>
            <person name="Rea M.C."/>
            <person name="O'Sullivan O."/>
            <person name="Ritari J."/>
            <person name="Douillard F.P."/>
            <person name="Paul Ross R."/>
            <person name="Yang R."/>
            <person name="Briner A.E."/>
            <person name="Felis G.E."/>
            <person name="de Vos W.M."/>
            <person name="Barrangou R."/>
            <person name="Klaenhammer T.R."/>
            <person name="Caufield P.W."/>
            <person name="Cui Y."/>
            <person name="Zhang H."/>
            <person name="O'Toole P.W."/>
        </authorList>
    </citation>
    <scope>NUCLEOTIDE SEQUENCE [LARGE SCALE GENOMIC DNA]</scope>
    <source>
        <strain evidence="4 5">DSM 17896</strain>
    </source>
</reference>
<dbReference type="PATRIC" id="fig|396268.3.peg.221"/>
<dbReference type="PANTHER" id="PTHR37294:SF1">
    <property type="entry name" value="3'-5' EXORIBONUCLEASE YHAM"/>
    <property type="match status" value="1"/>
</dbReference>
<dbReference type="Proteomes" id="UP000050934">
    <property type="component" value="Unassembled WGS sequence"/>
</dbReference>
<dbReference type="CDD" id="cd04492">
    <property type="entry name" value="YhaM_OBF_like"/>
    <property type="match status" value="1"/>
</dbReference>
<dbReference type="GO" id="GO:0003676">
    <property type="term" value="F:nucleic acid binding"/>
    <property type="evidence" value="ECO:0007669"/>
    <property type="project" value="InterPro"/>
</dbReference>
<evidence type="ECO:0000259" key="3">
    <source>
        <dbReference type="SMART" id="SM00471"/>
    </source>
</evidence>
<keyword evidence="2" id="KW-0540">Nuclease</keyword>
<gene>
    <name evidence="4" type="ORF">IV45_GL000220</name>
</gene>
<dbReference type="Pfam" id="PF01966">
    <property type="entry name" value="HD"/>
    <property type="match status" value="1"/>
</dbReference>
<dbReference type="InterPro" id="IPR003607">
    <property type="entry name" value="HD/PDEase_dom"/>
</dbReference>
<dbReference type="Pfam" id="PF01336">
    <property type="entry name" value="tRNA_anti-codon"/>
    <property type="match status" value="1"/>
</dbReference>
<dbReference type="EMBL" id="JQBW01000006">
    <property type="protein sequence ID" value="KRN59182.1"/>
    <property type="molecule type" value="Genomic_DNA"/>
</dbReference>
<dbReference type="GO" id="GO:0004527">
    <property type="term" value="F:exonuclease activity"/>
    <property type="evidence" value="ECO:0007669"/>
    <property type="project" value="UniProtKB-KW"/>
</dbReference>
<dbReference type="CDD" id="cd00077">
    <property type="entry name" value="HDc"/>
    <property type="match status" value="1"/>
</dbReference>
<evidence type="ECO:0000313" key="4">
    <source>
        <dbReference type="EMBL" id="KRN59182.1"/>
    </source>
</evidence>
<dbReference type="AlphaFoldDB" id="A0A0R2I302"/>
<sequence length="339" mass="37736">MNGTKVNALSHFFRGKGRNMVDKQLADFQDGDQVKVFALIKDAQIRKTRKGDDYLALTFSDRSGDLAGNFWDVDEKQEETLKPGVVVYVEGTRSAYQGKPQLNIDDVRLATVNEPNAPEDYVARAPESEDKIKDDLRPFVAAITNPTWRKIVFYLLKQHGEDFFKSPAAKSNHHAYAGGLSFHTLSILRLAKAVCGLYPDINKGLLYAGALLHDLGKTVELSGAVATQYTVTGKLIGHISLIDGEICAACDELGLDQDDMQVVLLRHMVLSHHGLQEYGSPVRPELMEAEILHHLDELDASIMMMDSALAKTAPGDFTDRIFALDNRSFYRPEENKKNE</sequence>
<protein>
    <submittedName>
        <fullName evidence="4">HD-superfamily hydrolase</fullName>
    </submittedName>
</protein>
<keyword evidence="1 4" id="KW-0378">Hydrolase</keyword>
<dbReference type="PANTHER" id="PTHR37294">
    <property type="entry name" value="3'-5' EXORIBONUCLEASE YHAM"/>
    <property type="match status" value="1"/>
</dbReference>
<dbReference type="SUPFAM" id="SSF109604">
    <property type="entry name" value="HD-domain/PDEase-like"/>
    <property type="match status" value="1"/>
</dbReference>
<dbReference type="GO" id="GO:0031125">
    <property type="term" value="P:rRNA 3'-end processing"/>
    <property type="evidence" value="ECO:0007669"/>
    <property type="project" value="TreeGrafter"/>
</dbReference>
<dbReference type="InterPro" id="IPR050798">
    <property type="entry name" value="YhaM_exoribonuc/phosphodiest"/>
</dbReference>
<proteinExistence type="predicted"/>
<organism evidence="4 5">
    <name type="scientific">Limosilactobacillus secaliphilus</name>
    <dbReference type="NCBI Taxonomy" id="396268"/>
    <lineage>
        <taxon>Bacteria</taxon>
        <taxon>Bacillati</taxon>
        <taxon>Bacillota</taxon>
        <taxon>Bacilli</taxon>
        <taxon>Lactobacillales</taxon>
        <taxon>Lactobacillaceae</taxon>
        <taxon>Limosilactobacillus</taxon>
    </lineage>
</organism>